<dbReference type="OrthoDB" id="2918866at2"/>
<sequence length="403" mass="44947">MPNRVLNSLYPRNPIAPAQAYKPSRAQQQDAREWAKLTGINYTAALHQMMSPRAQGFLGPRIRVRDLISALNNDKLIGLGLSDLTGAEPGCNEYGKPRGKLENPWEFNGKNDYVQLALIVDFLRMFTVVEKREEAEVHSGHLRAAAANLIMGQECRSTSRGKILWAAAALGLPLWAATGDDPLNVLIGVSVHEYNYIAHMVNSGNAAPRVDHSQPSVNDARPAAYDYLMHAQTRALRGEMITDRWQPKLTAPTKDLRPFHDWLLTQTVGESVISTFARRYEHDVFTGIYGAAAQARDLLDAFRELASYRVVVEAIRQFYMDHPDAEPIRTHLLHTRIEQDGGTELDIYSCPCGHSEILETVYTSSASDRAPLVINCDTCSKDWEITVLRKDSVWALVPSGAQL</sequence>
<evidence type="ECO:0000313" key="2">
    <source>
        <dbReference type="Proteomes" id="UP000076929"/>
    </source>
</evidence>
<gene>
    <name evidence="1" type="ORF">ccrud_04130</name>
</gene>
<dbReference type="RefSeq" id="WP_066564984.1">
    <property type="nucleotide sequence ID" value="NZ_CP015622.1"/>
</dbReference>
<evidence type="ECO:0000313" key="1">
    <source>
        <dbReference type="EMBL" id="ANE03481.1"/>
    </source>
</evidence>
<protein>
    <submittedName>
        <fullName evidence="1">Uncharacterized protein</fullName>
    </submittedName>
</protein>
<reference evidence="1 2" key="1">
    <citation type="submission" date="2016-05" db="EMBL/GenBank/DDBJ databases">
        <title>Complete genome sequence of Corynebacterium crudilactis, a new Corynebacterium species isolated from raw cow's milk.</title>
        <authorList>
            <person name="Christian R."/>
            <person name="Zimmermann J."/>
            <person name="Lipski A."/>
            <person name="Kalinowski J."/>
        </authorList>
    </citation>
    <scope>NUCLEOTIDE SEQUENCE [LARGE SCALE GENOMIC DNA]</scope>
    <source>
        <strain evidence="1 2">JZ16</strain>
    </source>
</reference>
<dbReference type="AlphaFoldDB" id="A0A172QS32"/>
<accession>A0A172QS32</accession>
<dbReference type="KEGG" id="ccjz:ccrud_04130"/>
<dbReference type="EMBL" id="CP015622">
    <property type="protein sequence ID" value="ANE03481.1"/>
    <property type="molecule type" value="Genomic_DNA"/>
</dbReference>
<dbReference type="STRING" id="1652495.ccrud_04130"/>
<name>A0A172QS32_9CORY</name>
<organism evidence="1 2">
    <name type="scientific">Corynebacterium crudilactis</name>
    <dbReference type="NCBI Taxonomy" id="1652495"/>
    <lineage>
        <taxon>Bacteria</taxon>
        <taxon>Bacillati</taxon>
        <taxon>Actinomycetota</taxon>
        <taxon>Actinomycetes</taxon>
        <taxon>Mycobacteriales</taxon>
        <taxon>Corynebacteriaceae</taxon>
        <taxon>Corynebacterium</taxon>
    </lineage>
</organism>
<proteinExistence type="predicted"/>
<keyword evidence="2" id="KW-1185">Reference proteome</keyword>
<dbReference type="Proteomes" id="UP000076929">
    <property type="component" value="Chromosome"/>
</dbReference>